<dbReference type="SUPFAM" id="SSF53383">
    <property type="entry name" value="PLP-dependent transferases"/>
    <property type="match status" value="1"/>
</dbReference>
<dbReference type="PANTHER" id="PTHR46577:SF1">
    <property type="entry name" value="HTH-TYPE TRANSCRIPTIONAL REGULATORY PROTEIN GABR"/>
    <property type="match status" value="1"/>
</dbReference>
<dbReference type="PROSITE" id="PS50949">
    <property type="entry name" value="HTH_GNTR"/>
    <property type="match status" value="1"/>
</dbReference>
<dbReference type="EMBL" id="FUXU01000054">
    <property type="protein sequence ID" value="SKA61101.1"/>
    <property type="molecule type" value="Genomic_DNA"/>
</dbReference>
<dbReference type="Pfam" id="PF00392">
    <property type="entry name" value="GntR"/>
    <property type="match status" value="1"/>
</dbReference>
<proteinExistence type="inferred from homology"/>
<keyword evidence="7" id="KW-0808">Transferase</keyword>
<dbReference type="SUPFAM" id="SSF46785">
    <property type="entry name" value="Winged helix' DNA-binding domain"/>
    <property type="match status" value="1"/>
</dbReference>
<dbReference type="OrthoDB" id="9808770at2"/>
<dbReference type="Gene3D" id="3.40.640.10">
    <property type="entry name" value="Type I PLP-dependent aspartate aminotransferase-like (Major domain)"/>
    <property type="match status" value="1"/>
</dbReference>
<dbReference type="GO" id="GO:0003677">
    <property type="term" value="F:DNA binding"/>
    <property type="evidence" value="ECO:0007669"/>
    <property type="project" value="UniProtKB-KW"/>
</dbReference>
<dbReference type="InterPro" id="IPR015421">
    <property type="entry name" value="PyrdxlP-dep_Trfase_major"/>
</dbReference>
<gene>
    <name evidence="7" type="ORF">SAMN02745132_03425</name>
</gene>
<evidence type="ECO:0000256" key="5">
    <source>
        <dbReference type="ARBA" id="ARBA00023163"/>
    </source>
</evidence>
<dbReference type="RefSeq" id="WP_078753629.1">
    <property type="nucleotide sequence ID" value="NZ_FUXU01000054.1"/>
</dbReference>
<dbReference type="SMART" id="SM00345">
    <property type="entry name" value="HTH_GNTR"/>
    <property type="match status" value="1"/>
</dbReference>
<name>A0A1T4V986_9GAMM</name>
<organism evidence="7 8">
    <name type="scientific">Enterovibrio nigricans DSM 22720</name>
    <dbReference type="NCBI Taxonomy" id="1121868"/>
    <lineage>
        <taxon>Bacteria</taxon>
        <taxon>Pseudomonadati</taxon>
        <taxon>Pseudomonadota</taxon>
        <taxon>Gammaproteobacteria</taxon>
        <taxon>Vibrionales</taxon>
        <taxon>Vibrionaceae</taxon>
        <taxon>Enterovibrio</taxon>
    </lineage>
</organism>
<dbReference type="GO" id="GO:0008483">
    <property type="term" value="F:transaminase activity"/>
    <property type="evidence" value="ECO:0007669"/>
    <property type="project" value="UniProtKB-KW"/>
</dbReference>
<reference evidence="8" key="1">
    <citation type="submission" date="2017-02" db="EMBL/GenBank/DDBJ databases">
        <authorList>
            <person name="Varghese N."/>
            <person name="Submissions S."/>
        </authorList>
    </citation>
    <scope>NUCLEOTIDE SEQUENCE [LARGE SCALE GENOMIC DNA]</scope>
    <source>
        <strain evidence="8">DSM 22720</strain>
    </source>
</reference>
<dbReference type="CDD" id="cd00609">
    <property type="entry name" value="AAT_like"/>
    <property type="match status" value="1"/>
</dbReference>
<comment type="similarity">
    <text evidence="1">In the C-terminal section; belongs to the class-I pyridoxal-phosphate-dependent aminotransferase family.</text>
</comment>
<evidence type="ECO:0000256" key="2">
    <source>
        <dbReference type="ARBA" id="ARBA00022898"/>
    </source>
</evidence>
<evidence type="ECO:0000256" key="1">
    <source>
        <dbReference type="ARBA" id="ARBA00005384"/>
    </source>
</evidence>
<keyword evidence="8" id="KW-1185">Reference proteome</keyword>
<dbReference type="InterPro" id="IPR036390">
    <property type="entry name" value="WH_DNA-bd_sf"/>
</dbReference>
<keyword evidence="5" id="KW-0804">Transcription</keyword>
<evidence type="ECO:0000313" key="7">
    <source>
        <dbReference type="EMBL" id="SKA61101.1"/>
    </source>
</evidence>
<dbReference type="AlphaFoldDB" id="A0A1T4V986"/>
<dbReference type="PANTHER" id="PTHR46577">
    <property type="entry name" value="HTH-TYPE TRANSCRIPTIONAL REGULATORY PROTEIN GABR"/>
    <property type="match status" value="1"/>
</dbReference>
<dbReference type="Gene3D" id="1.10.10.10">
    <property type="entry name" value="Winged helix-like DNA-binding domain superfamily/Winged helix DNA-binding domain"/>
    <property type="match status" value="1"/>
</dbReference>
<keyword evidence="7" id="KW-0032">Aminotransferase</keyword>
<keyword evidence="4" id="KW-0238">DNA-binding</keyword>
<dbReference type="InterPro" id="IPR000524">
    <property type="entry name" value="Tscrpt_reg_HTH_GntR"/>
</dbReference>
<dbReference type="InterPro" id="IPR036388">
    <property type="entry name" value="WH-like_DNA-bd_sf"/>
</dbReference>
<feature type="domain" description="HTH gntR-type" evidence="6">
    <location>
        <begin position="16"/>
        <end position="84"/>
    </location>
</feature>
<sequence length="485" mass="53570">MQPIDVGDLLADSRAPSKQQSLYQAIQSKILQGDWPNQARLPATRTMASELGLSRNTVTAVYDQLKAEGYIDSKPGAGYFVLLHPEHFLHTHNASSKAPLHASDGEPMETTLRRNRPFSPGVPDLAHFPYKKWARLVQIHMQRSILAGQNDIQGSFALREALSEYLLTSRSVDAPPHRIIVTTGAQQALYMALNAILNRGDRVLMENPGYSQMRKALEQSGTVARYFSLAPQFGDDLSLLNGFDGQAIYLTPSNQYPMGHSIDTQARMAIIEWAKASGGWIIEDDYDSEFQFANRPYPSLQGLAAKLHGEAAKLIYVGTFGKAFLSGIRVGYMVVPESLVDSCLQLKDAISGCSPIHIEEVLADFIKHGDYLRHIKKMRHLYQQKHAQFVSSLARVYGGGIEVMSQAAGLHVTFRWQGGPEAIDVKEALADKGFTIRTLDYYCDEKALPTMPRWVNRALVAGIGNSSCDDIEEGLSALNAIFSGE</sequence>
<evidence type="ECO:0000259" key="6">
    <source>
        <dbReference type="PROSITE" id="PS50949"/>
    </source>
</evidence>
<dbReference type="Pfam" id="PF00155">
    <property type="entry name" value="Aminotran_1_2"/>
    <property type="match status" value="1"/>
</dbReference>
<evidence type="ECO:0000313" key="8">
    <source>
        <dbReference type="Proteomes" id="UP000190162"/>
    </source>
</evidence>
<keyword evidence="2" id="KW-0663">Pyridoxal phosphate</keyword>
<keyword evidence="3" id="KW-0805">Transcription regulation</keyword>
<evidence type="ECO:0000256" key="3">
    <source>
        <dbReference type="ARBA" id="ARBA00023015"/>
    </source>
</evidence>
<dbReference type="GO" id="GO:0030170">
    <property type="term" value="F:pyridoxal phosphate binding"/>
    <property type="evidence" value="ECO:0007669"/>
    <property type="project" value="InterPro"/>
</dbReference>
<dbReference type="GO" id="GO:0003700">
    <property type="term" value="F:DNA-binding transcription factor activity"/>
    <property type="evidence" value="ECO:0007669"/>
    <property type="project" value="InterPro"/>
</dbReference>
<dbReference type="InterPro" id="IPR051446">
    <property type="entry name" value="HTH_trans_reg/aminotransferase"/>
</dbReference>
<dbReference type="PRINTS" id="PR00035">
    <property type="entry name" value="HTHGNTR"/>
</dbReference>
<protein>
    <submittedName>
        <fullName evidence="7">GntR family transcriptional regulator / MocR family aminotransferase</fullName>
    </submittedName>
</protein>
<dbReference type="Proteomes" id="UP000190162">
    <property type="component" value="Unassembled WGS sequence"/>
</dbReference>
<dbReference type="CDD" id="cd07377">
    <property type="entry name" value="WHTH_GntR"/>
    <property type="match status" value="1"/>
</dbReference>
<evidence type="ECO:0000256" key="4">
    <source>
        <dbReference type="ARBA" id="ARBA00023125"/>
    </source>
</evidence>
<dbReference type="InterPro" id="IPR015424">
    <property type="entry name" value="PyrdxlP-dep_Trfase"/>
</dbReference>
<dbReference type="InterPro" id="IPR004839">
    <property type="entry name" value="Aminotransferase_I/II_large"/>
</dbReference>
<accession>A0A1T4V986</accession>